<dbReference type="Pfam" id="PF13302">
    <property type="entry name" value="Acetyltransf_3"/>
    <property type="match status" value="1"/>
</dbReference>
<comment type="caution">
    <text evidence="2">The sequence shown here is derived from an EMBL/GenBank/DDBJ whole genome shotgun (WGS) entry which is preliminary data.</text>
</comment>
<dbReference type="Gene3D" id="3.40.630.30">
    <property type="match status" value="1"/>
</dbReference>
<proteinExistence type="predicted"/>
<dbReference type="InterPro" id="IPR000182">
    <property type="entry name" value="GNAT_dom"/>
</dbReference>
<accession>A0A9P4TV39</accession>
<keyword evidence="3" id="KW-1185">Reference proteome</keyword>
<dbReference type="InterPro" id="IPR016181">
    <property type="entry name" value="Acyl_CoA_acyltransferase"/>
</dbReference>
<protein>
    <submittedName>
        <fullName evidence="2">Acetyltransferase</fullName>
    </submittedName>
</protein>
<feature type="domain" description="N-acetyltransferase" evidence="1">
    <location>
        <begin position="22"/>
        <end position="158"/>
    </location>
</feature>
<dbReference type="PANTHER" id="PTHR43441:SF5">
    <property type="entry name" value="FAMILY ACETYLTRANSFERASE, PUTATIVE-RELATED"/>
    <property type="match status" value="1"/>
</dbReference>
<dbReference type="Proteomes" id="UP000800235">
    <property type="component" value="Unassembled WGS sequence"/>
</dbReference>
<dbReference type="AlphaFoldDB" id="A0A9P4TV39"/>
<evidence type="ECO:0000313" key="2">
    <source>
        <dbReference type="EMBL" id="KAF2423389.1"/>
    </source>
</evidence>
<evidence type="ECO:0000259" key="1">
    <source>
        <dbReference type="Pfam" id="PF13302"/>
    </source>
</evidence>
<gene>
    <name evidence="2" type="ORF">EJ08DRAFT_672565</name>
</gene>
<reference evidence="2" key="1">
    <citation type="journal article" date="2020" name="Stud. Mycol.">
        <title>101 Dothideomycetes genomes: a test case for predicting lifestyles and emergence of pathogens.</title>
        <authorList>
            <person name="Haridas S."/>
            <person name="Albert R."/>
            <person name="Binder M."/>
            <person name="Bloem J."/>
            <person name="Labutti K."/>
            <person name="Salamov A."/>
            <person name="Andreopoulos B."/>
            <person name="Baker S."/>
            <person name="Barry K."/>
            <person name="Bills G."/>
            <person name="Bluhm B."/>
            <person name="Cannon C."/>
            <person name="Castanera R."/>
            <person name="Culley D."/>
            <person name="Daum C."/>
            <person name="Ezra D."/>
            <person name="Gonzalez J."/>
            <person name="Henrissat B."/>
            <person name="Kuo A."/>
            <person name="Liang C."/>
            <person name="Lipzen A."/>
            <person name="Lutzoni F."/>
            <person name="Magnuson J."/>
            <person name="Mondo S."/>
            <person name="Nolan M."/>
            <person name="Ohm R."/>
            <person name="Pangilinan J."/>
            <person name="Park H.-J."/>
            <person name="Ramirez L."/>
            <person name="Alfaro M."/>
            <person name="Sun H."/>
            <person name="Tritt A."/>
            <person name="Yoshinaga Y."/>
            <person name="Zwiers L.-H."/>
            <person name="Turgeon B."/>
            <person name="Goodwin S."/>
            <person name="Spatafora J."/>
            <person name="Crous P."/>
            <person name="Grigoriev I."/>
        </authorList>
    </citation>
    <scope>NUCLEOTIDE SEQUENCE</scope>
    <source>
        <strain evidence="2">CBS 130266</strain>
    </source>
</reference>
<dbReference type="GO" id="GO:0008999">
    <property type="term" value="F:protein-N-terminal-alanine acetyltransferase activity"/>
    <property type="evidence" value="ECO:0007669"/>
    <property type="project" value="TreeGrafter"/>
</dbReference>
<name>A0A9P4TV39_9PEZI</name>
<dbReference type="OrthoDB" id="41238at2759"/>
<dbReference type="SUPFAM" id="SSF55729">
    <property type="entry name" value="Acyl-CoA N-acyltransferases (Nat)"/>
    <property type="match status" value="1"/>
</dbReference>
<evidence type="ECO:0000313" key="3">
    <source>
        <dbReference type="Proteomes" id="UP000800235"/>
    </source>
</evidence>
<dbReference type="EMBL" id="MU007082">
    <property type="protein sequence ID" value="KAF2423389.1"/>
    <property type="molecule type" value="Genomic_DNA"/>
</dbReference>
<dbReference type="PANTHER" id="PTHR43441">
    <property type="entry name" value="RIBOSOMAL-PROTEIN-SERINE ACETYLTRANSFERASE"/>
    <property type="match status" value="1"/>
</dbReference>
<dbReference type="GO" id="GO:1990189">
    <property type="term" value="F:protein N-terminal-serine acetyltransferase activity"/>
    <property type="evidence" value="ECO:0007669"/>
    <property type="project" value="TreeGrafter"/>
</dbReference>
<organism evidence="2 3">
    <name type="scientific">Tothia fuscella</name>
    <dbReference type="NCBI Taxonomy" id="1048955"/>
    <lineage>
        <taxon>Eukaryota</taxon>
        <taxon>Fungi</taxon>
        <taxon>Dikarya</taxon>
        <taxon>Ascomycota</taxon>
        <taxon>Pezizomycotina</taxon>
        <taxon>Dothideomycetes</taxon>
        <taxon>Pleosporomycetidae</taxon>
        <taxon>Venturiales</taxon>
        <taxon>Cylindrosympodiaceae</taxon>
        <taxon>Tothia</taxon>
    </lineage>
</organism>
<sequence length="226" mass="25332">MAEELRFCPPIQILSNEKVKLIRLLQSACHASTYFELSSSHPEIYAHMTPGPFATEEEFVEFFIEGMSNTFDEMLTYAIIDKTQPPSAEDADGELAGMISYMFTSSTHSSTEIGFVIILPPYQRTHVTTNAVGLMLQRALNTPQQGGYGLQRVVWNASSNGFNYEGTLRWSRCAPGGRVIGKVGNGRTARKRDNDQDVWRDSFILSHCWYDWDSVGSAKVQAAMDR</sequence>
<dbReference type="InterPro" id="IPR051908">
    <property type="entry name" value="Ribosomal_N-acetyltransferase"/>
</dbReference>